<dbReference type="PROSITE" id="PS51306">
    <property type="entry name" value="ASD1"/>
    <property type="match status" value="1"/>
</dbReference>
<keyword evidence="6" id="KW-0206">Cytoskeleton</keyword>
<proteinExistence type="inferred from homology"/>
<feature type="region of interest" description="Disordered" evidence="8">
    <location>
        <begin position="1434"/>
        <end position="1454"/>
    </location>
</feature>
<protein>
    <submittedName>
        <fullName evidence="11">Protein Shroom3-like isoform X1</fullName>
    </submittedName>
</protein>
<evidence type="ECO:0000256" key="2">
    <source>
        <dbReference type="ARBA" id="ARBA00006469"/>
    </source>
</evidence>
<keyword evidence="12" id="KW-1185">Reference proteome</keyword>
<dbReference type="PANTHER" id="PTHR15012:SF33">
    <property type="entry name" value="PROTEIN SHROOM3"/>
    <property type="match status" value="1"/>
</dbReference>
<feature type="compositionally biased region" description="Basic and acidic residues" evidence="8">
    <location>
        <begin position="1001"/>
        <end position="1011"/>
    </location>
</feature>
<feature type="region of interest" description="Disordered" evidence="8">
    <location>
        <begin position="1186"/>
        <end position="1406"/>
    </location>
</feature>
<feature type="region of interest" description="Disordered" evidence="8">
    <location>
        <begin position="52"/>
        <end position="197"/>
    </location>
</feature>
<feature type="compositionally biased region" description="Basic and acidic residues" evidence="8">
    <location>
        <begin position="1201"/>
        <end position="1211"/>
    </location>
</feature>
<feature type="compositionally biased region" description="Basic and acidic residues" evidence="8">
    <location>
        <begin position="1334"/>
        <end position="1345"/>
    </location>
</feature>
<dbReference type="GO" id="GO:0043296">
    <property type="term" value="C:apical junction complex"/>
    <property type="evidence" value="ECO:0007669"/>
    <property type="project" value="TreeGrafter"/>
</dbReference>
<dbReference type="GO" id="GO:0030864">
    <property type="term" value="C:cortical actin cytoskeleton"/>
    <property type="evidence" value="ECO:0007669"/>
    <property type="project" value="TreeGrafter"/>
</dbReference>
<dbReference type="Proteomes" id="UP001230051">
    <property type="component" value="Unassembled WGS sequence"/>
</dbReference>
<evidence type="ECO:0000259" key="9">
    <source>
        <dbReference type="PROSITE" id="PS51306"/>
    </source>
</evidence>
<evidence type="ECO:0000313" key="12">
    <source>
        <dbReference type="Proteomes" id="UP001230051"/>
    </source>
</evidence>
<evidence type="ECO:0000313" key="11">
    <source>
        <dbReference type="EMBL" id="KAK1174394.1"/>
    </source>
</evidence>
<evidence type="ECO:0000256" key="8">
    <source>
        <dbReference type="SAM" id="MobiDB-lite"/>
    </source>
</evidence>
<dbReference type="GO" id="GO:0005874">
    <property type="term" value="C:microtubule"/>
    <property type="evidence" value="ECO:0007669"/>
    <property type="project" value="UniProtKB-KW"/>
</dbReference>
<keyword evidence="5 7" id="KW-0009">Actin-binding</keyword>
<feature type="compositionally biased region" description="Polar residues" evidence="8">
    <location>
        <begin position="672"/>
        <end position="686"/>
    </location>
</feature>
<feature type="compositionally biased region" description="Low complexity" evidence="8">
    <location>
        <begin position="159"/>
        <end position="168"/>
    </location>
</feature>
<feature type="compositionally biased region" description="Polar residues" evidence="8">
    <location>
        <begin position="1289"/>
        <end position="1333"/>
    </location>
</feature>
<dbReference type="GO" id="GO:0005912">
    <property type="term" value="C:adherens junction"/>
    <property type="evidence" value="ECO:0007669"/>
    <property type="project" value="TreeGrafter"/>
</dbReference>
<feature type="compositionally biased region" description="Basic and acidic residues" evidence="8">
    <location>
        <begin position="527"/>
        <end position="537"/>
    </location>
</feature>
<dbReference type="Pfam" id="PF08687">
    <property type="entry name" value="ASD2"/>
    <property type="match status" value="1"/>
</dbReference>
<feature type="compositionally biased region" description="Polar residues" evidence="8">
    <location>
        <begin position="69"/>
        <end position="93"/>
    </location>
</feature>
<feature type="compositionally biased region" description="Polar residues" evidence="8">
    <location>
        <begin position="299"/>
        <end position="312"/>
    </location>
</feature>
<accession>A0AAD8GHM3</accession>
<dbReference type="Pfam" id="PF08688">
    <property type="entry name" value="ASD1"/>
    <property type="match status" value="1"/>
</dbReference>
<dbReference type="GO" id="GO:0007015">
    <property type="term" value="P:actin filament organization"/>
    <property type="evidence" value="ECO:0007669"/>
    <property type="project" value="TreeGrafter"/>
</dbReference>
<feature type="compositionally biased region" description="Polar residues" evidence="8">
    <location>
        <begin position="739"/>
        <end position="756"/>
    </location>
</feature>
<feature type="compositionally biased region" description="Polar residues" evidence="8">
    <location>
        <begin position="723"/>
        <end position="732"/>
    </location>
</feature>
<feature type="region of interest" description="Disordered" evidence="8">
    <location>
        <begin position="1480"/>
        <end position="1550"/>
    </location>
</feature>
<feature type="compositionally biased region" description="Low complexity" evidence="8">
    <location>
        <begin position="1251"/>
        <end position="1262"/>
    </location>
</feature>
<feature type="compositionally biased region" description="Polar residues" evidence="8">
    <location>
        <begin position="935"/>
        <end position="945"/>
    </location>
</feature>
<comment type="caution">
    <text evidence="11">The sequence shown here is derived from an EMBL/GenBank/DDBJ whole genome shotgun (WGS) entry which is preliminary data.</text>
</comment>
<gene>
    <name evidence="11" type="primary">SHROOM3</name>
    <name evidence="11" type="ORF">AOXY_G1882</name>
</gene>
<feature type="region of interest" description="Disordered" evidence="8">
    <location>
        <begin position="1122"/>
        <end position="1144"/>
    </location>
</feature>
<comment type="similarity">
    <text evidence="2">Belongs to the shroom family.</text>
</comment>
<feature type="compositionally biased region" description="Polar residues" evidence="8">
    <location>
        <begin position="1486"/>
        <end position="1506"/>
    </location>
</feature>
<feature type="compositionally biased region" description="Basic and acidic residues" evidence="8">
    <location>
        <begin position="230"/>
        <end position="240"/>
    </location>
</feature>
<feature type="compositionally biased region" description="Polar residues" evidence="8">
    <location>
        <begin position="1514"/>
        <end position="1549"/>
    </location>
</feature>
<feature type="compositionally biased region" description="Low complexity" evidence="8">
    <location>
        <begin position="1388"/>
        <end position="1402"/>
    </location>
</feature>
<feature type="compositionally biased region" description="Low complexity" evidence="8">
    <location>
        <begin position="323"/>
        <end position="333"/>
    </location>
</feature>
<feature type="domain" description="ASD1" evidence="9">
    <location>
        <begin position="821"/>
        <end position="932"/>
    </location>
</feature>
<evidence type="ECO:0000256" key="5">
    <source>
        <dbReference type="ARBA" id="ARBA00023203"/>
    </source>
</evidence>
<feature type="compositionally biased region" description="Low complexity" evidence="8">
    <location>
        <begin position="637"/>
        <end position="649"/>
    </location>
</feature>
<feature type="compositionally biased region" description="Polar residues" evidence="8">
    <location>
        <begin position="135"/>
        <end position="148"/>
    </location>
</feature>
<evidence type="ECO:0000259" key="10">
    <source>
        <dbReference type="PROSITE" id="PS51307"/>
    </source>
</evidence>
<dbReference type="GO" id="GO:0051015">
    <property type="term" value="F:actin filament binding"/>
    <property type="evidence" value="ECO:0007669"/>
    <property type="project" value="InterPro"/>
</dbReference>
<feature type="compositionally biased region" description="Low complexity" evidence="8">
    <location>
        <begin position="860"/>
        <end position="872"/>
    </location>
</feature>
<feature type="compositionally biased region" description="Basic and acidic residues" evidence="8">
    <location>
        <begin position="1651"/>
        <end position="1661"/>
    </location>
</feature>
<feature type="domain" description="ASD2" evidence="10">
    <location>
        <begin position="1592"/>
        <end position="1879"/>
    </location>
</feature>
<evidence type="ECO:0000256" key="6">
    <source>
        <dbReference type="ARBA" id="ARBA00023212"/>
    </source>
</evidence>
<dbReference type="PANTHER" id="PTHR15012">
    <property type="entry name" value="APICAL PROTEIN/SHROOM-RELATED"/>
    <property type="match status" value="1"/>
</dbReference>
<dbReference type="InterPro" id="IPR014800">
    <property type="entry name" value="ASD1_dom"/>
</dbReference>
<feature type="compositionally biased region" description="Basic and acidic residues" evidence="8">
    <location>
        <begin position="1238"/>
        <end position="1248"/>
    </location>
</feature>
<feature type="compositionally biased region" description="Basic and acidic residues" evidence="8">
    <location>
        <begin position="913"/>
        <end position="929"/>
    </location>
</feature>
<feature type="region of interest" description="Disordered" evidence="8">
    <location>
        <begin position="1636"/>
        <end position="1662"/>
    </location>
</feature>
<feature type="compositionally biased region" description="Polar residues" evidence="8">
    <location>
        <begin position="1038"/>
        <end position="1060"/>
    </location>
</feature>
<feature type="region of interest" description="Disordered" evidence="8">
    <location>
        <begin position="1880"/>
        <end position="1913"/>
    </location>
</feature>
<comment type="subcellular location">
    <subcellularLocation>
        <location evidence="1">Cytoplasm</location>
        <location evidence="1">Cytoskeleton</location>
    </subcellularLocation>
</comment>
<feature type="compositionally biased region" description="Low complexity" evidence="8">
    <location>
        <begin position="1012"/>
        <end position="1037"/>
    </location>
</feature>
<evidence type="ECO:0000256" key="1">
    <source>
        <dbReference type="ARBA" id="ARBA00004245"/>
    </source>
</evidence>
<evidence type="ECO:0000256" key="7">
    <source>
        <dbReference type="PROSITE-ProRule" id="PRU00637"/>
    </source>
</evidence>
<dbReference type="EMBL" id="JAGXEW010000002">
    <property type="protein sequence ID" value="KAK1174394.1"/>
    <property type="molecule type" value="Genomic_DNA"/>
</dbReference>
<feature type="region of interest" description="Disordered" evidence="8">
    <location>
        <begin position="840"/>
        <end position="955"/>
    </location>
</feature>
<feature type="region of interest" description="Disordered" evidence="8">
    <location>
        <begin position="967"/>
        <end position="986"/>
    </location>
</feature>
<feature type="region of interest" description="Disordered" evidence="8">
    <location>
        <begin position="215"/>
        <end position="388"/>
    </location>
</feature>
<sequence>MELLGAFYRSKLKRKKKRDHIQGALCKSPSENSVNSIATGFITKMLGFTARRGEPASRPHSWHSIKLGENQQDPSMMQISQGTISTPWHQTYPSSSSTSDLSGYDHGYLRKSPDQYSSRGSMESLDHGNPAYSCHQLSPAKSTNSIDQLSHLHSKRDSAYSSFSTSSSIPEYPAPSFSKERSCSMENMHSQRGPESMKQADIRYIRTVYDPQRGISEEREVSSSLLVRNSEGKIQSDPRGGRAYANSSSSSNHAVNRHSIGPVWGHPHNMNEGDSTKGPPVPPMRRDSYVAIRNHERPNSWSSLEQSRSARASQKGGWPHCGSSISSGKSSFSAEGHLHTVVEKSPESSPTIKPKQSFTQAPQPGTPMLPTGVYPVPQPEPHYAQVPSSCPSANTMLYPALAKESAYGTQTDRNTSVTGGGVIAENGYQSNTTTPSAFYQTKPVQQAEIKYDVSQAKCGLYKSHFTAAEDLYTGSQAQNQEDRSYSYSTPPSAREGTSDLYSTPQQPPVQHRGEREAYPQCTEDQANLDRHQWKREEEESIDIQWTEGSNQVWKNNQENVALSQAGFKEPQQPWETYSEIQLQESCKDFKEASSEPWSDLKGQHSVSSVWQQAQPQHKHEDPSHQKQHPLSPECTRSQYSTNSTQSSQNGKNEAAKQRCSVLEKVSKIEQLAQENQRTQSMGSSGYNPGFVYGRLSQSSSGRSSYTSIDDIRSRLNFPEGPSTIRQQASPQNYVREVKSTSGSEELRQQQQQTVSAHQRRKSEYYSPHIQNEPQSMVAQLQRSKSTLQLSSEEECKENQWRDDFSAPHHDKTFNRAYRNSIKDAQSKVLRATSFRRKDLEISPSQLNKHRSVDRTTSDQTVSSTPRTSVVSHHTPKERHIITPEANSSSPAPELPSAPPVTHQIPRIGGRKRLTAEQKKRSYSEPEKMNEVGMSDSDSSPFPTQRKSTHHLLFPEASVADRRRLFEREGRTHSASTAASLSRPELKQLQQSALADYIERKMGRRPSGRERPQSSYLQSVNSDSSQSLSSASSLSSLQDQNYYRRQPTNKQPETGRVSSTLPPGLLGYFDLDRNQSRHSSCSSSVSSRHNGKRQQRYYSSEMELSTAVSAPQDPCRHRRLSHYTHQTQKQPFERGSPARNSGKCASAEDLLERSENQTVAIHVRCRSSPSAEKLSQDCAMGVNKLFGGSVKDPLSSAGSGNRRPENEDKEIIQRTVSSSHPATSYGVEHSPQILSSKPVWKERHRHTDPQRPSSTSSLASPAPVTVQTPHHSSSSESVETTKPPIPLGQSIHSQTLTKMQGTVPNPGTGLSISSNDSTTNTVQASLRRQSSPENRASEEILEDQQRKAGRPQRPPPPKIKWVNSFSEEDSPPFSRDVFQRPAHATDQYSSSSETETLTASPSPCSQRRDTLCSLRISESRLQSPSSFYSLQDDDEVFISDPAPPPPPPLELPAVLDSAEDFPPLPALLAFTHGQACDVFTSVPEPQPTKSMKSFSENVTSQDRSSSAGEERRLSSTHILPESSSSSRTPNQGLASSTHKGSPITLQNDGSLSVDEPWEREKALGCSDGHLEALEADHPCLKEQEKSAEDIKSEELAKEIITKDTSLACILDPSSKLKTTMDLMEGIFPKGNTVLKQNQLQRNKKRLASRASSQEDKREDKEGAATLLTCSTNYSTSSPKAELLNKMKSLETDLDEEEAQSDVNEKKLELVNNITHKLEALHSAKESLLDDVKQNNSLGEEVEALIKGLCKPNEFDKYKMFIGDLDKIVNLLLSLSGRLARVENALSNLDEEASPEERTSLKEKQKLLWGQHEDARELKENLDRRERTVLEILGHYLSGEQLQDYQHFVKMKSALIIEQRKLDDKVKLGEEQLECLMASLPPGLAPNVGTPTASSPTCSRKTSSTSLPPPLITSL</sequence>
<dbReference type="InterPro" id="IPR014799">
    <property type="entry name" value="ASD2_dom"/>
</dbReference>
<reference evidence="11" key="1">
    <citation type="submission" date="2022-02" db="EMBL/GenBank/DDBJ databases">
        <title>Atlantic sturgeon de novo genome assembly.</title>
        <authorList>
            <person name="Stock M."/>
            <person name="Klopp C."/>
            <person name="Guiguen Y."/>
            <person name="Cabau C."/>
            <person name="Parinello H."/>
            <person name="Santidrian Yebra-Pimentel E."/>
            <person name="Kuhl H."/>
            <person name="Dirks R.P."/>
            <person name="Guessner J."/>
            <person name="Wuertz S."/>
            <person name="Du K."/>
            <person name="Schartl M."/>
        </authorList>
    </citation>
    <scope>NUCLEOTIDE SEQUENCE</scope>
    <source>
        <strain evidence="11">STURGEONOMICS-FGT-2020</strain>
        <tissue evidence="11">Whole blood</tissue>
    </source>
</reference>
<feature type="compositionally biased region" description="Pro residues" evidence="8">
    <location>
        <begin position="1440"/>
        <end position="1449"/>
    </location>
</feature>
<dbReference type="PROSITE" id="PS51307">
    <property type="entry name" value="ASD2"/>
    <property type="match status" value="1"/>
</dbReference>
<organism evidence="11 12">
    <name type="scientific">Acipenser oxyrinchus oxyrinchus</name>
    <dbReference type="NCBI Taxonomy" id="40147"/>
    <lineage>
        <taxon>Eukaryota</taxon>
        <taxon>Metazoa</taxon>
        <taxon>Chordata</taxon>
        <taxon>Craniata</taxon>
        <taxon>Vertebrata</taxon>
        <taxon>Euteleostomi</taxon>
        <taxon>Actinopterygii</taxon>
        <taxon>Chondrostei</taxon>
        <taxon>Acipenseriformes</taxon>
        <taxon>Acipenseridae</taxon>
        <taxon>Acipenser</taxon>
    </lineage>
</organism>
<feature type="compositionally biased region" description="Basic and acidic residues" evidence="8">
    <location>
        <begin position="284"/>
        <end position="298"/>
    </location>
</feature>
<feature type="region of interest" description="Disordered" evidence="8">
    <location>
        <begin position="473"/>
        <end position="539"/>
    </location>
</feature>
<dbReference type="Gene3D" id="6.10.250.3120">
    <property type="match status" value="1"/>
</dbReference>
<name>A0AAD8GHM3_ACIOX</name>
<feature type="compositionally biased region" description="Polar residues" evidence="8">
    <location>
        <begin position="1887"/>
        <end position="1899"/>
    </location>
</feature>
<keyword evidence="4" id="KW-0493">Microtubule</keyword>
<feature type="compositionally biased region" description="Polar residues" evidence="8">
    <location>
        <begin position="604"/>
        <end position="615"/>
    </location>
</feature>
<feature type="region of interest" description="Disordered" evidence="8">
    <location>
        <begin position="1001"/>
        <end position="1100"/>
    </location>
</feature>
<feature type="region of interest" description="Disordered" evidence="8">
    <location>
        <begin position="587"/>
        <end position="772"/>
    </location>
</feature>
<keyword evidence="3" id="KW-0963">Cytoplasm</keyword>
<evidence type="ECO:0000256" key="3">
    <source>
        <dbReference type="ARBA" id="ARBA00022490"/>
    </source>
</evidence>
<feature type="compositionally biased region" description="Low complexity" evidence="8">
    <location>
        <begin position="696"/>
        <end position="707"/>
    </location>
</feature>
<feature type="compositionally biased region" description="Polar residues" evidence="8">
    <location>
        <begin position="473"/>
        <end position="491"/>
    </location>
</feature>
<evidence type="ECO:0000256" key="4">
    <source>
        <dbReference type="ARBA" id="ARBA00022701"/>
    </source>
</evidence>
<feature type="compositionally biased region" description="Basic and acidic residues" evidence="8">
    <location>
        <begin position="336"/>
        <end position="346"/>
    </location>
</feature>
<feature type="compositionally biased region" description="Polar residues" evidence="8">
    <location>
        <begin position="347"/>
        <end position="363"/>
    </location>
</feature>
<dbReference type="GO" id="GO:0016324">
    <property type="term" value="C:apical plasma membrane"/>
    <property type="evidence" value="ECO:0007669"/>
    <property type="project" value="TreeGrafter"/>
</dbReference>
<feature type="compositionally biased region" description="Low complexity" evidence="8">
    <location>
        <begin position="1076"/>
        <end position="1087"/>
    </location>
</feature>
<dbReference type="InterPro" id="IPR027685">
    <property type="entry name" value="Shroom_fam"/>
</dbReference>